<organism evidence="2 3">
    <name type="scientific">Lentinus tigrinus ALCF2SS1-6</name>
    <dbReference type="NCBI Taxonomy" id="1328759"/>
    <lineage>
        <taxon>Eukaryota</taxon>
        <taxon>Fungi</taxon>
        <taxon>Dikarya</taxon>
        <taxon>Basidiomycota</taxon>
        <taxon>Agaricomycotina</taxon>
        <taxon>Agaricomycetes</taxon>
        <taxon>Polyporales</taxon>
        <taxon>Polyporaceae</taxon>
        <taxon>Lentinus</taxon>
    </lineage>
</organism>
<accession>A0A5C2SSI2</accession>
<gene>
    <name evidence="2" type="ORF">L227DRAFT_569065</name>
</gene>
<keyword evidence="3" id="KW-1185">Reference proteome</keyword>
<dbReference type="Proteomes" id="UP000313359">
    <property type="component" value="Unassembled WGS sequence"/>
</dbReference>
<name>A0A5C2SSI2_9APHY</name>
<sequence length="73" mass="7490">MPSVPASVPSVSAPSTSAPTVPAPSESVRTPYLPNSGSVGGPFVPHTVHETSIIPALPTKRADYHPHALPARD</sequence>
<evidence type="ECO:0000256" key="1">
    <source>
        <dbReference type="SAM" id="MobiDB-lite"/>
    </source>
</evidence>
<feature type="region of interest" description="Disordered" evidence="1">
    <location>
        <begin position="1"/>
        <end position="34"/>
    </location>
</feature>
<proteinExistence type="predicted"/>
<protein>
    <submittedName>
        <fullName evidence="2">Uncharacterized protein</fullName>
    </submittedName>
</protein>
<dbReference type="AlphaFoldDB" id="A0A5C2SSI2"/>
<dbReference type="EMBL" id="ML122250">
    <property type="protein sequence ID" value="RPD66853.1"/>
    <property type="molecule type" value="Genomic_DNA"/>
</dbReference>
<evidence type="ECO:0000313" key="3">
    <source>
        <dbReference type="Proteomes" id="UP000313359"/>
    </source>
</evidence>
<feature type="compositionally biased region" description="Low complexity" evidence="1">
    <location>
        <begin position="1"/>
        <end position="25"/>
    </location>
</feature>
<evidence type="ECO:0000313" key="2">
    <source>
        <dbReference type="EMBL" id="RPD66853.1"/>
    </source>
</evidence>
<reference evidence="2" key="1">
    <citation type="journal article" date="2018" name="Genome Biol. Evol.">
        <title>Genomics and development of Lentinus tigrinus, a white-rot wood-decaying mushroom with dimorphic fruiting bodies.</title>
        <authorList>
            <person name="Wu B."/>
            <person name="Xu Z."/>
            <person name="Knudson A."/>
            <person name="Carlson A."/>
            <person name="Chen N."/>
            <person name="Kovaka S."/>
            <person name="LaButti K."/>
            <person name="Lipzen A."/>
            <person name="Pennachio C."/>
            <person name="Riley R."/>
            <person name="Schakwitz W."/>
            <person name="Umezawa K."/>
            <person name="Ohm R.A."/>
            <person name="Grigoriev I.V."/>
            <person name="Nagy L.G."/>
            <person name="Gibbons J."/>
            <person name="Hibbett D."/>
        </authorList>
    </citation>
    <scope>NUCLEOTIDE SEQUENCE [LARGE SCALE GENOMIC DNA]</scope>
    <source>
        <strain evidence="2">ALCF2SS1-6</strain>
    </source>
</reference>